<evidence type="ECO:0000313" key="3">
    <source>
        <dbReference type="Proteomes" id="UP000327424"/>
    </source>
</evidence>
<accession>A0A5J6WK15</accession>
<feature type="transmembrane region" description="Helical" evidence="1">
    <location>
        <begin position="53"/>
        <end position="74"/>
    </location>
</feature>
<dbReference type="Proteomes" id="UP000327424">
    <property type="component" value="Chromosome"/>
</dbReference>
<organism evidence="2 3">
    <name type="scientific">Moritella marina ATCC 15381</name>
    <dbReference type="NCBI Taxonomy" id="1202962"/>
    <lineage>
        <taxon>Bacteria</taxon>
        <taxon>Pseudomonadati</taxon>
        <taxon>Pseudomonadota</taxon>
        <taxon>Gammaproteobacteria</taxon>
        <taxon>Alteromonadales</taxon>
        <taxon>Moritellaceae</taxon>
        <taxon>Moritella</taxon>
    </lineage>
</organism>
<keyword evidence="1" id="KW-0812">Transmembrane</keyword>
<dbReference type="KEGG" id="mmaa:FR932_07865"/>
<dbReference type="EMBL" id="CP044399">
    <property type="protein sequence ID" value="QFI37774.1"/>
    <property type="molecule type" value="Genomic_DNA"/>
</dbReference>
<dbReference type="OrthoDB" id="6266163at2"/>
<keyword evidence="1" id="KW-1133">Transmembrane helix</keyword>
<evidence type="ECO:0000313" key="2">
    <source>
        <dbReference type="EMBL" id="QFI37774.1"/>
    </source>
</evidence>
<protein>
    <submittedName>
        <fullName evidence="2">5'-phosphoribosylglycinamide transformylase</fullName>
    </submittedName>
</protein>
<sequence>MRNITIKWQILLSYSLLFIVSSMVITAITLLLFTQDWQMIFNVKVQITALNLALIAVIYVAFPVLLLRFCYYFYHLVTHGRKDGISLFCYQTLFNPINFLFRPSLLTESGLTFRRRCLISVILLIGLYSAIFAMSDLAV</sequence>
<evidence type="ECO:0000256" key="1">
    <source>
        <dbReference type="SAM" id="Phobius"/>
    </source>
</evidence>
<keyword evidence="1" id="KW-0472">Membrane</keyword>
<proteinExistence type="predicted"/>
<name>A0A5J6WK15_MORMI</name>
<dbReference type="AlphaFoldDB" id="A0A5J6WK15"/>
<feature type="transmembrane region" description="Helical" evidence="1">
    <location>
        <begin position="117"/>
        <end position="135"/>
    </location>
</feature>
<gene>
    <name evidence="2" type="ORF">FR932_07865</name>
</gene>
<dbReference type="RefSeq" id="WP_019439999.1">
    <property type="nucleotide sequence ID" value="NZ_ALOE01000006.1"/>
</dbReference>
<reference evidence="2 3" key="1">
    <citation type="submission" date="2019-09" db="EMBL/GenBank/DDBJ databases">
        <title>Hybrid Assembly of the complete Genome of the Deep-Sea Bacterium Moritella marina from long Nanopore and Illumina reads.</title>
        <authorList>
            <person name="Magin S."/>
            <person name="Georgoulis A."/>
            <person name="Papadimitriou K."/>
            <person name="Iliakis G."/>
            <person name="Vorgias C.E."/>
        </authorList>
    </citation>
    <scope>NUCLEOTIDE SEQUENCE [LARGE SCALE GENOMIC DNA]</scope>
    <source>
        <strain evidence="2 3">MP-1</strain>
    </source>
</reference>
<feature type="transmembrane region" description="Helical" evidence="1">
    <location>
        <begin position="12"/>
        <end position="33"/>
    </location>
</feature>
<keyword evidence="3" id="KW-1185">Reference proteome</keyword>